<accession>A0AAU8IH42</accession>
<feature type="transmembrane region" description="Helical" evidence="6">
    <location>
        <begin position="49"/>
        <end position="70"/>
    </location>
</feature>
<dbReference type="PANTHER" id="PTHR34857">
    <property type="entry name" value="SLL0384 PROTEIN"/>
    <property type="match status" value="1"/>
</dbReference>
<proteinExistence type="predicted"/>
<dbReference type="PANTHER" id="PTHR34857:SF2">
    <property type="entry name" value="SLL0384 PROTEIN"/>
    <property type="match status" value="1"/>
</dbReference>
<dbReference type="Pfam" id="PF02361">
    <property type="entry name" value="CbiQ"/>
    <property type="match status" value="1"/>
</dbReference>
<keyword evidence="2" id="KW-1003">Cell membrane</keyword>
<evidence type="ECO:0000256" key="6">
    <source>
        <dbReference type="SAM" id="Phobius"/>
    </source>
</evidence>
<evidence type="ECO:0000256" key="4">
    <source>
        <dbReference type="ARBA" id="ARBA00022989"/>
    </source>
</evidence>
<dbReference type="EMBL" id="CP159510">
    <property type="protein sequence ID" value="XCJ17343.1"/>
    <property type="molecule type" value="Genomic_DNA"/>
</dbReference>
<evidence type="ECO:0000256" key="1">
    <source>
        <dbReference type="ARBA" id="ARBA00004141"/>
    </source>
</evidence>
<organism evidence="7">
    <name type="scientific">Sporolactobacillus sp. Y61</name>
    <dbReference type="NCBI Taxonomy" id="3160863"/>
    <lineage>
        <taxon>Bacteria</taxon>
        <taxon>Bacillati</taxon>
        <taxon>Bacillota</taxon>
        <taxon>Bacilli</taxon>
        <taxon>Bacillales</taxon>
        <taxon>Sporolactobacillaceae</taxon>
        <taxon>Sporolactobacillus</taxon>
    </lineage>
</organism>
<reference evidence="7" key="1">
    <citation type="submission" date="2024-06" db="EMBL/GenBank/DDBJ databases">
        <authorList>
            <person name="Fan A."/>
            <person name="Zhang F.Y."/>
            <person name="Zhang L."/>
        </authorList>
    </citation>
    <scope>NUCLEOTIDE SEQUENCE</scope>
    <source>
        <strain evidence="7">Y61</strain>
    </source>
</reference>
<keyword evidence="4 6" id="KW-1133">Transmembrane helix</keyword>
<dbReference type="AlphaFoldDB" id="A0AAU8IH42"/>
<gene>
    <name evidence="7" type="ORF">ABNN70_02100</name>
</gene>
<sequence>MTDRSIHVDFRAKLILFGLAFILSASMTHDLPIILALFFLLIYLVVQGFARAGIIGFCAGVIFALIRFATGEGGLTLFLPDVMTFATLRILVVVMAAYAMVRMPPGEVSAAFYNMHFPHVLSLPVTFMLRFVPTIHSEFRAVFAAMRLRHILSLSHPLRTFEYVLIPMMIRSSDVSDRLAASAELRGIENPGPHTCLRVIRLRRTDVILSLLGLVVTLLCLTLDKLVMN</sequence>
<evidence type="ECO:0000256" key="3">
    <source>
        <dbReference type="ARBA" id="ARBA00022692"/>
    </source>
</evidence>
<keyword evidence="5 6" id="KW-0472">Membrane</keyword>
<evidence type="ECO:0000313" key="7">
    <source>
        <dbReference type="EMBL" id="XCJ17343.1"/>
    </source>
</evidence>
<dbReference type="RefSeq" id="WP_353948597.1">
    <property type="nucleotide sequence ID" value="NZ_CP159510.1"/>
</dbReference>
<keyword evidence="3 6" id="KW-0812">Transmembrane</keyword>
<feature type="transmembrane region" description="Helical" evidence="6">
    <location>
        <begin position="82"/>
        <end position="101"/>
    </location>
</feature>
<feature type="transmembrane region" description="Helical" evidence="6">
    <location>
        <begin position="14"/>
        <end position="43"/>
    </location>
</feature>
<protein>
    <submittedName>
        <fullName evidence="7">Energy-coupling factor transporter transmembrane component T</fullName>
    </submittedName>
</protein>
<evidence type="ECO:0000256" key="2">
    <source>
        <dbReference type="ARBA" id="ARBA00022475"/>
    </source>
</evidence>
<dbReference type="CDD" id="cd16914">
    <property type="entry name" value="EcfT"/>
    <property type="match status" value="1"/>
</dbReference>
<comment type="subcellular location">
    <subcellularLocation>
        <location evidence="1">Membrane</location>
        <topology evidence="1">Multi-pass membrane protein</topology>
    </subcellularLocation>
</comment>
<feature type="transmembrane region" description="Helical" evidence="6">
    <location>
        <begin position="207"/>
        <end position="228"/>
    </location>
</feature>
<dbReference type="InterPro" id="IPR003339">
    <property type="entry name" value="ABC/ECF_trnsptr_transmembrane"/>
</dbReference>
<evidence type="ECO:0000256" key="5">
    <source>
        <dbReference type="ARBA" id="ARBA00023136"/>
    </source>
</evidence>
<name>A0AAU8IH42_9BACL</name>
<dbReference type="GO" id="GO:0005886">
    <property type="term" value="C:plasma membrane"/>
    <property type="evidence" value="ECO:0007669"/>
    <property type="project" value="UniProtKB-ARBA"/>
</dbReference>
<dbReference type="InterPro" id="IPR051611">
    <property type="entry name" value="ECF_transporter_component"/>
</dbReference>